<evidence type="ECO:0000256" key="3">
    <source>
        <dbReference type="ARBA" id="ARBA00021529"/>
    </source>
</evidence>
<evidence type="ECO:0000259" key="10">
    <source>
        <dbReference type="Pfam" id="PF04821"/>
    </source>
</evidence>
<dbReference type="AlphaFoldDB" id="A0A4S3JM21"/>
<dbReference type="STRING" id="1220188.A0A4S3JM21"/>
<reference evidence="11 12" key="1">
    <citation type="submission" date="2019-03" db="EMBL/GenBank/DDBJ databases">
        <title>The genome sequence of a newly discovered highly antifungal drug resistant Aspergillus species, Aspergillus tanneri NIH 1004.</title>
        <authorList>
            <person name="Mounaud S."/>
            <person name="Singh I."/>
            <person name="Joardar V."/>
            <person name="Pakala S."/>
            <person name="Pakala S."/>
            <person name="Venepally P."/>
            <person name="Hoover J."/>
            <person name="Nierman W."/>
            <person name="Chung J."/>
            <person name="Losada L."/>
        </authorList>
    </citation>
    <scope>NUCLEOTIDE SEQUENCE [LARGE SCALE GENOMIC DNA]</scope>
    <source>
        <strain evidence="11 12">NIH1004</strain>
    </source>
</reference>
<evidence type="ECO:0000256" key="5">
    <source>
        <dbReference type="ARBA" id="ARBA00022880"/>
    </source>
</evidence>
<dbReference type="GO" id="GO:0006281">
    <property type="term" value="P:DNA repair"/>
    <property type="evidence" value="ECO:0007669"/>
    <property type="project" value="UniProtKB-KW"/>
</dbReference>
<comment type="similarity">
    <text evidence="2">Belongs to the timeless family.</text>
</comment>
<dbReference type="PANTHER" id="PTHR22940">
    <property type="entry name" value="TIMEOUT/TIMELESS-2"/>
    <property type="match status" value="1"/>
</dbReference>
<evidence type="ECO:0000313" key="12">
    <source>
        <dbReference type="Proteomes" id="UP000308092"/>
    </source>
</evidence>
<keyword evidence="4" id="KW-0227">DNA damage</keyword>
<protein>
    <recommendedName>
        <fullName evidence="3">Topoisomerase 1-associated factor 1</fullName>
    </recommendedName>
</protein>
<dbReference type="GO" id="GO:0043111">
    <property type="term" value="P:replication fork arrest"/>
    <property type="evidence" value="ECO:0007669"/>
    <property type="project" value="TreeGrafter"/>
</dbReference>
<evidence type="ECO:0000256" key="4">
    <source>
        <dbReference type="ARBA" id="ARBA00022763"/>
    </source>
</evidence>
<dbReference type="VEuPathDB" id="FungiDB:EYZ11_004755"/>
<name>A0A4S3JM21_9EURO</name>
<accession>A0A4S3JM21</accession>
<evidence type="ECO:0000256" key="9">
    <source>
        <dbReference type="ARBA" id="ARBA00023306"/>
    </source>
</evidence>
<organism evidence="11 12">
    <name type="scientific">Aspergillus tanneri</name>
    <dbReference type="NCBI Taxonomy" id="1220188"/>
    <lineage>
        <taxon>Eukaryota</taxon>
        <taxon>Fungi</taxon>
        <taxon>Dikarya</taxon>
        <taxon>Ascomycota</taxon>
        <taxon>Pezizomycotina</taxon>
        <taxon>Eurotiomycetes</taxon>
        <taxon>Eurotiomycetidae</taxon>
        <taxon>Eurotiales</taxon>
        <taxon>Aspergillaceae</taxon>
        <taxon>Aspergillus</taxon>
        <taxon>Aspergillus subgen. Circumdati</taxon>
    </lineage>
</organism>
<dbReference type="InterPro" id="IPR044998">
    <property type="entry name" value="Timeless"/>
</dbReference>
<comment type="subcellular location">
    <subcellularLocation>
        <location evidence="1">Nucleus</location>
    </subcellularLocation>
</comment>
<dbReference type="Proteomes" id="UP000308092">
    <property type="component" value="Unassembled WGS sequence"/>
</dbReference>
<dbReference type="EMBL" id="SOSA01000143">
    <property type="protein sequence ID" value="THC95758.1"/>
    <property type="molecule type" value="Genomic_DNA"/>
</dbReference>
<keyword evidence="6" id="KW-0234">DNA repair</keyword>
<dbReference type="GO" id="GO:0031298">
    <property type="term" value="C:replication fork protection complex"/>
    <property type="evidence" value="ECO:0007669"/>
    <property type="project" value="TreeGrafter"/>
</dbReference>
<evidence type="ECO:0000256" key="7">
    <source>
        <dbReference type="ARBA" id="ARBA00023242"/>
    </source>
</evidence>
<keyword evidence="5" id="KW-0236">DNA replication inhibitor</keyword>
<dbReference type="GO" id="GO:0051321">
    <property type="term" value="P:meiotic cell cycle"/>
    <property type="evidence" value="ECO:0007669"/>
    <property type="project" value="UniProtKB-KW"/>
</dbReference>
<dbReference type="Pfam" id="PF04821">
    <property type="entry name" value="TIMELESS"/>
    <property type="match status" value="1"/>
</dbReference>
<sequence>MNEEVVDPDVRAHVYSLVTALGGFNGENADQYVLGDDALACLRDIKRWLKLYDEKYNRMDVARCLGEANLVNGDLLPILSVWGSSGQDSKYMFRIALACCIGIASTPNLAIGDS</sequence>
<keyword evidence="9" id="KW-0131">Cell cycle</keyword>
<proteinExistence type="inferred from homology"/>
<dbReference type="PANTHER" id="PTHR22940:SF4">
    <property type="entry name" value="PROTEIN TIMELESS HOMOLOG"/>
    <property type="match status" value="1"/>
</dbReference>
<evidence type="ECO:0000256" key="1">
    <source>
        <dbReference type="ARBA" id="ARBA00004123"/>
    </source>
</evidence>
<keyword evidence="8" id="KW-0469">Meiosis</keyword>
<feature type="domain" description="Timeless N-terminal" evidence="10">
    <location>
        <begin position="31"/>
        <end position="100"/>
    </location>
</feature>
<dbReference type="InterPro" id="IPR006906">
    <property type="entry name" value="Timeless_N"/>
</dbReference>
<evidence type="ECO:0000256" key="6">
    <source>
        <dbReference type="ARBA" id="ARBA00023204"/>
    </source>
</evidence>
<dbReference type="GO" id="GO:0003677">
    <property type="term" value="F:DNA binding"/>
    <property type="evidence" value="ECO:0007669"/>
    <property type="project" value="TreeGrafter"/>
</dbReference>
<keyword evidence="12" id="KW-1185">Reference proteome</keyword>
<keyword evidence="7" id="KW-0539">Nucleus</keyword>
<gene>
    <name evidence="11" type="ORF">EYZ11_004755</name>
</gene>
<evidence type="ECO:0000256" key="8">
    <source>
        <dbReference type="ARBA" id="ARBA00023254"/>
    </source>
</evidence>
<evidence type="ECO:0000256" key="2">
    <source>
        <dbReference type="ARBA" id="ARBA00008174"/>
    </source>
</evidence>
<dbReference type="GO" id="GO:0000076">
    <property type="term" value="P:DNA replication checkpoint signaling"/>
    <property type="evidence" value="ECO:0007669"/>
    <property type="project" value="TreeGrafter"/>
</dbReference>
<evidence type="ECO:0000313" key="11">
    <source>
        <dbReference type="EMBL" id="THC95758.1"/>
    </source>
</evidence>
<comment type="caution">
    <text evidence="11">The sequence shown here is derived from an EMBL/GenBank/DDBJ whole genome shotgun (WGS) entry which is preliminary data.</text>
</comment>